<dbReference type="GO" id="GO:0003677">
    <property type="term" value="F:DNA binding"/>
    <property type="evidence" value="ECO:0007669"/>
    <property type="project" value="InterPro"/>
</dbReference>
<dbReference type="PANTHER" id="PTHR30545">
    <property type="entry name" value="SUGAR FERMENTATION STIMULATION PROTEIN A"/>
    <property type="match status" value="1"/>
</dbReference>
<dbReference type="AlphaFoldDB" id="A0A8J6LZB9"/>
<evidence type="ECO:0000313" key="5">
    <source>
        <dbReference type="Proteomes" id="UP000601768"/>
    </source>
</evidence>
<protein>
    <recommendedName>
        <fullName evidence="1">Sugar fermentation stimulation protein homolog</fullName>
    </recommendedName>
</protein>
<gene>
    <name evidence="1 4" type="primary">sfsA</name>
    <name evidence="4" type="ORF">H8B19_08975</name>
</gene>
<dbReference type="InterPro" id="IPR005224">
    <property type="entry name" value="SfsA"/>
</dbReference>
<proteinExistence type="inferred from homology"/>
<evidence type="ECO:0000259" key="3">
    <source>
        <dbReference type="Pfam" id="PF17746"/>
    </source>
</evidence>
<dbReference type="EMBL" id="JACNEP010000006">
    <property type="protein sequence ID" value="MBC3766010.1"/>
    <property type="molecule type" value="Genomic_DNA"/>
</dbReference>
<comment type="similarity">
    <text evidence="1">Belongs to the SfsA family.</text>
</comment>
<dbReference type="Proteomes" id="UP000601768">
    <property type="component" value="Unassembled WGS sequence"/>
</dbReference>
<dbReference type="CDD" id="cd22359">
    <property type="entry name" value="SfsA-like_bacterial"/>
    <property type="match status" value="1"/>
</dbReference>
<dbReference type="NCBIfam" id="TIGR00230">
    <property type="entry name" value="sfsA"/>
    <property type="match status" value="1"/>
</dbReference>
<accession>A0A8J6LZB9</accession>
<name>A0A8J6LZB9_9ALTE</name>
<dbReference type="InterPro" id="IPR041465">
    <property type="entry name" value="SfsA_N"/>
</dbReference>
<comment type="caution">
    <text evidence="4">The sequence shown here is derived from an EMBL/GenBank/DDBJ whole genome shotgun (WGS) entry which is preliminary data.</text>
</comment>
<evidence type="ECO:0000259" key="2">
    <source>
        <dbReference type="Pfam" id="PF03749"/>
    </source>
</evidence>
<organism evidence="4 5">
    <name type="scientific">Neptunicella marina</name>
    <dbReference type="NCBI Taxonomy" id="2125989"/>
    <lineage>
        <taxon>Bacteria</taxon>
        <taxon>Pseudomonadati</taxon>
        <taxon>Pseudomonadota</taxon>
        <taxon>Gammaproteobacteria</taxon>
        <taxon>Alteromonadales</taxon>
        <taxon>Alteromonadaceae</taxon>
        <taxon>Neptunicella</taxon>
    </lineage>
</organism>
<dbReference type="Gene3D" id="3.40.1350.60">
    <property type="match status" value="1"/>
</dbReference>
<feature type="domain" description="Sugar fermentation stimulation protein C-terminal" evidence="2">
    <location>
        <begin position="84"/>
        <end position="219"/>
    </location>
</feature>
<dbReference type="PANTHER" id="PTHR30545:SF2">
    <property type="entry name" value="SUGAR FERMENTATION STIMULATION PROTEIN A"/>
    <property type="match status" value="1"/>
</dbReference>
<dbReference type="HAMAP" id="MF_00095">
    <property type="entry name" value="SfsA"/>
    <property type="match status" value="1"/>
</dbReference>
<dbReference type="Gene3D" id="2.40.50.580">
    <property type="match status" value="1"/>
</dbReference>
<reference evidence="4" key="2">
    <citation type="submission" date="2020-08" db="EMBL/GenBank/DDBJ databases">
        <authorList>
            <person name="Lai Q."/>
        </authorList>
    </citation>
    <scope>NUCLEOTIDE SEQUENCE</scope>
    <source>
        <strain evidence="4">S27-2</strain>
    </source>
</reference>
<evidence type="ECO:0000313" key="4">
    <source>
        <dbReference type="EMBL" id="MBC3766010.1"/>
    </source>
</evidence>
<dbReference type="FunFam" id="2.40.50.580:FF:000001">
    <property type="entry name" value="Sugar fermentation stimulation protein A"/>
    <property type="match status" value="1"/>
</dbReference>
<dbReference type="InterPro" id="IPR040452">
    <property type="entry name" value="SfsA_C"/>
</dbReference>
<reference evidence="4" key="1">
    <citation type="journal article" date="2018" name="Int. J. Syst. Evol. Microbiol.">
        <title>Neptunicella marina gen. nov., sp. nov., isolated from surface seawater.</title>
        <authorList>
            <person name="Liu X."/>
            <person name="Lai Q."/>
            <person name="Du Y."/>
            <person name="Zhang X."/>
            <person name="Liu Z."/>
            <person name="Sun F."/>
            <person name="Shao Z."/>
        </authorList>
    </citation>
    <scope>NUCLEOTIDE SEQUENCE</scope>
    <source>
        <strain evidence="4">S27-2</strain>
    </source>
</reference>
<dbReference type="RefSeq" id="WP_186506486.1">
    <property type="nucleotide sequence ID" value="NZ_JACNEP010000006.1"/>
</dbReference>
<dbReference type="FunFam" id="3.40.1350.60:FF:000001">
    <property type="entry name" value="Sugar fermentation stimulation protein A"/>
    <property type="match status" value="1"/>
</dbReference>
<dbReference type="Pfam" id="PF03749">
    <property type="entry name" value="SfsA"/>
    <property type="match status" value="1"/>
</dbReference>
<keyword evidence="5" id="KW-1185">Reference proteome</keyword>
<sequence length="240" mass="27115">MKFVSPLIPGTLIKRYKRFFADVKLDTGDIVTAHCPNTGSMKSCAEPGWKAWLSKHNNPKRKLAYTWELVENHLGHLIGINTHNANKLVAEAIQQNRIPELTGYDKIKPEVKYGNENSRIDFLLTQSNQPDCYVEVKSVTLLEQDWGCFPDAVTTRGQKHLRELAILAEKGQRAVLLFLVQHSGIHQMTVARHIDPAYAAELQNAIDAGVEILAYGCELLGDEYKVSYQCPFNLHKKVDF</sequence>
<evidence type="ECO:0000256" key="1">
    <source>
        <dbReference type="HAMAP-Rule" id="MF_00095"/>
    </source>
</evidence>
<feature type="domain" description="SfsA N-terminal OB" evidence="3">
    <location>
        <begin position="13"/>
        <end position="80"/>
    </location>
</feature>
<dbReference type="Pfam" id="PF17746">
    <property type="entry name" value="SfsA_N"/>
    <property type="match status" value="1"/>
</dbReference>